<dbReference type="Pfam" id="PF00017">
    <property type="entry name" value="SH2"/>
    <property type="match status" value="1"/>
</dbReference>
<dbReference type="PANTHER" id="PTHR14098:SF17">
    <property type="entry name" value="B-CELL LINKER PROTEIN"/>
    <property type="match status" value="1"/>
</dbReference>
<evidence type="ECO:0000256" key="2">
    <source>
        <dbReference type="PROSITE-ProRule" id="PRU00191"/>
    </source>
</evidence>
<dbReference type="InterPro" id="IPR036860">
    <property type="entry name" value="SH2_dom_sf"/>
</dbReference>
<feature type="region of interest" description="Disordered" evidence="3">
    <location>
        <begin position="228"/>
        <end position="249"/>
    </location>
</feature>
<accession>A0A8T0ASP2</accession>
<dbReference type="Proteomes" id="UP000606274">
    <property type="component" value="Unassembled WGS sequence"/>
</dbReference>
<dbReference type="InterPro" id="IPR000980">
    <property type="entry name" value="SH2"/>
</dbReference>
<feature type="domain" description="SH2" evidence="4">
    <location>
        <begin position="257"/>
        <end position="365"/>
    </location>
</feature>
<dbReference type="OrthoDB" id="10044490at2759"/>
<sequence length="367" mass="41060">MSFFEKLKNLHCGPPATPKRIDINAECGWSEDDLNEEDGDTYEAPPCERPTIKVQHRHLEENVYLGYPERPINFINPQRQVAPPPRPAKSIPKMKPPKPLPDQEQFSNSSNNRKCPDTSHNWASKKMAPRKNPPPLPASHQDEDVYLDPNEGQRERQTTHDLYVEPTTVVKDLPLPVMKPPVPRAKSNSLITSDMADVKVHNIPAHVPLPIQNIRHPLAIEALNDAKPSSPISPSVDGTAPVEHSGGKGRGLKDKEWFAGICGRKTAEDTLLKVNKDGSFMVRCSTAQNAAQPFTLVVLFNQKVYNIPVRFLKDSSSYALGKEGKKCEELFSSLQEMITHHKDNPLLLIDSKSQAKQTTYLTHPVHL</sequence>
<evidence type="ECO:0000313" key="6">
    <source>
        <dbReference type="Proteomes" id="UP000606274"/>
    </source>
</evidence>
<evidence type="ECO:0000259" key="4">
    <source>
        <dbReference type="PROSITE" id="PS50001"/>
    </source>
</evidence>
<protein>
    <recommendedName>
        <fullName evidence="4">SH2 domain-containing protein</fullName>
    </recommendedName>
</protein>
<dbReference type="PROSITE" id="PS50001">
    <property type="entry name" value="SH2"/>
    <property type="match status" value="1"/>
</dbReference>
<dbReference type="GO" id="GO:0035556">
    <property type="term" value="P:intracellular signal transduction"/>
    <property type="evidence" value="ECO:0007669"/>
    <property type="project" value="TreeGrafter"/>
</dbReference>
<dbReference type="PRINTS" id="PR00401">
    <property type="entry name" value="SH2DOMAIN"/>
</dbReference>
<organism evidence="5 6">
    <name type="scientific">Silurus meridionalis</name>
    <name type="common">Southern catfish</name>
    <name type="synonym">Silurus soldatovi meridionalis</name>
    <dbReference type="NCBI Taxonomy" id="175797"/>
    <lineage>
        <taxon>Eukaryota</taxon>
        <taxon>Metazoa</taxon>
        <taxon>Chordata</taxon>
        <taxon>Craniata</taxon>
        <taxon>Vertebrata</taxon>
        <taxon>Euteleostomi</taxon>
        <taxon>Actinopterygii</taxon>
        <taxon>Neopterygii</taxon>
        <taxon>Teleostei</taxon>
        <taxon>Ostariophysi</taxon>
        <taxon>Siluriformes</taxon>
        <taxon>Siluridae</taxon>
        <taxon>Silurus</taxon>
    </lineage>
</organism>
<dbReference type="SMART" id="SM00252">
    <property type="entry name" value="SH2"/>
    <property type="match status" value="1"/>
</dbReference>
<dbReference type="AlphaFoldDB" id="A0A8T0ASP2"/>
<keyword evidence="6" id="KW-1185">Reference proteome</keyword>
<dbReference type="InterPro" id="IPR051751">
    <property type="entry name" value="Immunoreceptor_sig_adapters"/>
</dbReference>
<dbReference type="FunFam" id="3.30.505.10:FF:000016">
    <property type="entry name" value="B-cell linker protein isoform 2"/>
    <property type="match status" value="1"/>
</dbReference>
<dbReference type="Gene3D" id="3.30.505.10">
    <property type="entry name" value="SH2 domain"/>
    <property type="match status" value="1"/>
</dbReference>
<dbReference type="GO" id="GO:0005737">
    <property type="term" value="C:cytoplasm"/>
    <property type="evidence" value="ECO:0007669"/>
    <property type="project" value="UniProtKB-ARBA"/>
</dbReference>
<feature type="compositionally biased region" description="Polar residues" evidence="3">
    <location>
        <begin position="104"/>
        <end position="122"/>
    </location>
</feature>
<comment type="caution">
    <text evidence="5">The sequence shown here is derived from an EMBL/GenBank/DDBJ whole genome shotgun (WGS) entry which is preliminary data.</text>
</comment>
<dbReference type="PANTHER" id="PTHR14098">
    <property type="entry name" value="SH2 DOMAIN CONTAINING PROTEIN"/>
    <property type="match status" value="1"/>
</dbReference>
<evidence type="ECO:0000256" key="3">
    <source>
        <dbReference type="SAM" id="MobiDB-lite"/>
    </source>
</evidence>
<name>A0A8T0ASP2_SILME</name>
<proteinExistence type="predicted"/>
<dbReference type="GO" id="GO:0007169">
    <property type="term" value="P:cell surface receptor protein tyrosine kinase signaling pathway"/>
    <property type="evidence" value="ECO:0007669"/>
    <property type="project" value="TreeGrafter"/>
</dbReference>
<dbReference type="EMBL" id="JABFDY010000017">
    <property type="protein sequence ID" value="KAF7695172.1"/>
    <property type="molecule type" value="Genomic_DNA"/>
</dbReference>
<evidence type="ECO:0000256" key="1">
    <source>
        <dbReference type="ARBA" id="ARBA00022999"/>
    </source>
</evidence>
<reference evidence="5" key="1">
    <citation type="submission" date="2020-08" db="EMBL/GenBank/DDBJ databases">
        <title>Chromosome-level assembly of Southern catfish (Silurus meridionalis) provides insights into visual adaptation to the nocturnal and benthic lifestyles.</title>
        <authorList>
            <person name="Zhang Y."/>
            <person name="Wang D."/>
            <person name="Peng Z."/>
        </authorList>
    </citation>
    <scope>NUCLEOTIDE SEQUENCE</scope>
    <source>
        <strain evidence="5">SWU-2019-XX</strain>
        <tissue evidence="5">Muscle</tissue>
    </source>
</reference>
<keyword evidence="1 2" id="KW-0727">SH2 domain</keyword>
<dbReference type="SUPFAM" id="SSF55550">
    <property type="entry name" value="SH2 domain"/>
    <property type="match status" value="1"/>
</dbReference>
<evidence type="ECO:0000313" key="5">
    <source>
        <dbReference type="EMBL" id="KAF7695172.1"/>
    </source>
</evidence>
<feature type="region of interest" description="Disordered" evidence="3">
    <location>
        <begin position="75"/>
        <end position="146"/>
    </location>
</feature>
<gene>
    <name evidence="5" type="ORF">HF521_006895</name>
</gene>